<evidence type="ECO:0000313" key="2">
    <source>
        <dbReference type="Proteomes" id="UP000485058"/>
    </source>
</evidence>
<reference evidence="1 2" key="1">
    <citation type="submission" date="2020-02" db="EMBL/GenBank/DDBJ databases">
        <title>Draft genome sequence of Haematococcus lacustris strain NIES-144.</title>
        <authorList>
            <person name="Morimoto D."/>
            <person name="Nakagawa S."/>
            <person name="Yoshida T."/>
            <person name="Sawayama S."/>
        </authorList>
    </citation>
    <scope>NUCLEOTIDE SEQUENCE [LARGE SCALE GENOMIC DNA]</scope>
    <source>
        <strain evidence="1 2">NIES-144</strain>
    </source>
</reference>
<protein>
    <submittedName>
        <fullName evidence="1">Uncharacterized protein</fullName>
    </submittedName>
</protein>
<name>A0A6A0AGN8_HAELA</name>
<gene>
    <name evidence="1" type="ORF">HaLaN_30883</name>
</gene>
<sequence>MMATTMILMTGKARAQLHSRRTTPPSPLRCSCLPASFTSTCLTMAACACPC</sequence>
<evidence type="ECO:0000313" key="1">
    <source>
        <dbReference type="EMBL" id="GFH31772.1"/>
    </source>
</evidence>
<comment type="caution">
    <text evidence="1">The sequence shown here is derived from an EMBL/GenBank/DDBJ whole genome shotgun (WGS) entry which is preliminary data.</text>
</comment>
<dbReference type="Proteomes" id="UP000485058">
    <property type="component" value="Unassembled WGS sequence"/>
</dbReference>
<dbReference type="AlphaFoldDB" id="A0A6A0AGN8"/>
<keyword evidence="2" id="KW-1185">Reference proteome</keyword>
<feature type="non-terminal residue" evidence="1">
    <location>
        <position position="1"/>
    </location>
</feature>
<proteinExistence type="predicted"/>
<organism evidence="1 2">
    <name type="scientific">Haematococcus lacustris</name>
    <name type="common">Green alga</name>
    <name type="synonym">Haematococcus pluvialis</name>
    <dbReference type="NCBI Taxonomy" id="44745"/>
    <lineage>
        <taxon>Eukaryota</taxon>
        <taxon>Viridiplantae</taxon>
        <taxon>Chlorophyta</taxon>
        <taxon>core chlorophytes</taxon>
        <taxon>Chlorophyceae</taxon>
        <taxon>CS clade</taxon>
        <taxon>Chlamydomonadales</taxon>
        <taxon>Haematococcaceae</taxon>
        <taxon>Haematococcus</taxon>
    </lineage>
</organism>
<dbReference type="EMBL" id="BLLF01005932">
    <property type="protein sequence ID" value="GFH31772.1"/>
    <property type="molecule type" value="Genomic_DNA"/>
</dbReference>
<accession>A0A6A0AGN8</accession>